<evidence type="ECO:0000256" key="1">
    <source>
        <dbReference type="ARBA" id="ARBA00004370"/>
    </source>
</evidence>
<dbReference type="SMART" id="SM00304">
    <property type="entry name" value="HAMP"/>
    <property type="match status" value="1"/>
</dbReference>
<comment type="similarity">
    <text evidence="3">Belongs to the methyl-accepting chemotaxis (MCP) protein family.</text>
</comment>
<gene>
    <name evidence="9" type="ORF">D3F03_05190</name>
</gene>
<evidence type="ECO:0000256" key="3">
    <source>
        <dbReference type="ARBA" id="ARBA00029447"/>
    </source>
</evidence>
<dbReference type="SUPFAM" id="SSF58104">
    <property type="entry name" value="Methyl-accepting chemotaxis protein (MCP) signaling domain"/>
    <property type="match status" value="1"/>
</dbReference>
<keyword evidence="2" id="KW-0488">Methylation</keyword>
<reference evidence="9 10" key="1">
    <citation type="submission" date="2018-09" db="EMBL/GenBank/DDBJ databases">
        <title>Draft genome of Simplicispira sp. NY-02.</title>
        <authorList>
            <person name="Im W.T."/>
        </authorList>
    </citation>
    <scope>NUCLEOTIDE SEQUENCE [LARGE SCALE GENOMIC DNA]</scope>
    <source>
        <strain evidence="9 10">NY-02</strain>
    </source>
</reference>
<dbReference type="OrthoDB" id="8724552at2"/>
<dbReference type="PROSITE" id="PS50111">
    <property type="entry name" value="CHEMOTAXIS_TRANSDUC_2"/>
    <property type="match status" value="1"/>
</dbReference>
<dbReference type="GO" id="GO:0005886">
    <property type="term" value="C:plasma membrane"/>
    <property type="evidence" value="ECO:0007669"/>
    <property type="project" value="TreeGrafter"/>
</dbReference>
<organism evidence="9 10">
    <name type="scientific">Simplicispira hankyongi</name>
    <dbReference type="NCBI Taxonomy" id="2315688"/>
    <lineage>
        <taxon>Bacteria</taxon>
        <taxon>Pseudomonadati</taxon>
        <taxon>Pseudomonadota</taxon>
        <taxon>Betaproteobacteria</taxon>
        <taxon>Burkholderiales</taxon>
        <taxon>Comamonadaceae</taxon>
        <taxon>Simplicispira</taxon>
    </lineage>
</organism>
<dbReference type="AlphaFoldDB" id="A0A398CLH1"/>
<dbReference type="Pfam" id="PF00015">
    <property type="entry name" value="MCPsignal"/>
    <property type="match status" value="1"/>
</dbReference>
<feature type="domain" description="HAMP" evidence="8">
    <location>
        <begin position="212"/>
        <end position="264"/>
    </location>
</feature>
<evidence type="ECO:0000256" key="6">
    <source>
        <dbReference type="SAM" id="Phobius"/>
    </source>
</evidence>
<keyword evidence="6" id="KW-0812">Transmembrane</keyword>
<dbReference type="GO" id="GO:0004888">
    <property type="term" value="F:transmembrane signaling receptor activity"/>
    <property type="evidence" value="ECO:0007669"/>
    <property type="project" value="InterPro"/>
</dbReference>
<feature type="domain" description="Methyl-accepting transducer" evidence="7">
    <location>
        <begin position="269"/>
        <end position="498"/>
    </location>
</feature>
<feature type="transmembrane region" description="Helical" evidence="6">
    <location>
        <begin position="12"/>
        <end position="29"/>
    </location>
</feature>
<dbReference type="PANTHER" id="PTHR43531">
    <property type="entry name" value="PROTEIN ICFG"/>
    <property type="match status" value="1"/>
</dbReference>
<dbReference type="PROSITE" id="PS50885">
    <property type="entry name" value="HAMP"/>
    <property type="match status" value="1"/>
</dbReference>
<dbReference type="PRINTS" id="PR00260">
    <property type="entry name" value="CHEMTRNSDUCR"/>
</dbReference>
<evidence type="ECO:0000259" key="8">
    <source>
        <dbReference type="PROSITE" id="PS50885"/>
    </source>
</evidence>
<keyword evidence="6" id="KW-1133">Transmembrane helix</keyword>
<evidence type="ECO:0000259" key="7">
    <source>
        <dbReference type="PROSITE" id="PS50111"/>
    </source>
</evidence>
<dbReference type="GO" id="GO:0007165">
    <property type="term" value="P:signal transduction"/>
    <property type="evidence" value="ECO:0007669"/>
    <property type="project" value="UniProtKB-KW"/>
</dbReference>
<dbReference type="Gene3D" id="1.10.287.950">
    <property type="entry name" value="Methyl-accepting chemotaxis protein"/>
    <property type="match status" value="1"/>
</dbReference>
<evidence type="ECO:0000256" key="2">
    <source>
        <dbReference type="ARBA" id="ARBA00022481"/>
    </source>
</evidence>
<accession>A0A398CLH1</accession>
<dbReference type="InterPro" id="IPR004090">
    <property type="entry name" value="Chemotax_Me-accpt_rcpt"/>
</dbReference>
<evidence type="ECO:0000256" key="5">
    <source>
        <dbReference type="SAM" id="MobiDB-lite"/>
    </source>
</evidence>
<dbReference type="GO" id="GO:0006935">
    <property type="term" value="P:chemotaxis"/>
    <property type="evidence" value="ECO:0007669"/>
    <property type="project" value="InterPro"/>
</dbReference>
<keyword evidence="4" id="KW-0807">Transducer</keyword>
<proteinExistence type="inferred from homology"/>
<name>A0A398CLH1_9BURK</name>
<dbReference type="EMBL" id="QXJC01000001">
    <property type="protein sequence ID" value="RID99783.1"/>
    <property type="molecule type" value="Genomic_DNA"/>
</dbReference>
<dbReference type="FunFam" id="1.10.287.950:FF:000001">
    <property type="entry name" value="Methyl-accepting chemotaxis sensory transducer"/>
    <property type="match status" value="1"/>
</dbReference>
<feature type="transmembrane region" description="Helical" evidence="6">
    <location>
        <begin position="188"/>
        <end position="208"/>
    </location>
</feature>
<protein>
    <submittedName>
        <fullName evidence="9">HAMP domain-containing protein</fullName>
    </submittedName>
</protein>
<evidence type="ECO:0000313" key="10">
    <source>
        <dbReference type="Proteomes" id="UP000266302"/>
    </source>
</evidence>
<dbReference type="RefSeq" id="WP_119108227.1">
    <property type="nucleotide sequence ID" value="NZ_QXJC01000001.1"/>
</dbReference>
<dbReference type="InterPro" id="IPR003660">
    <property type="entry name" value="HAMP_dom"/>
</dbReference>
<comment type="caution">
    <text evidence="9">The sequence shown here is derived from an EMBL/GenBank/DDBJ whole genome shotgun (WGS) entry which is preliminary data.</text>
</comment>
<dbReference type="Pfam" id="PF00672">
    <property type="entry name" value="HAMP"/>
    <property type="match status" value="1"/>
</dbReference>
<dbReference type="CDD" id="cd06225">
    <property type="entry name" value="HAMP"/>
    <property type="match status" value="1"/>
</dbReference>
<dbReference type="Proteomes" id="UP000266302">
    <property type="component" value="Unassembled WGS sequence"/>
</dbReference>
<evidence type="ECO:0000313" key="9">
    <source>
        <dbReference type="EMBL" id="RID99783.1"/>
    </source>
</evidence>
<dbReference type="SMART" id="SM00283">
    <property type="entry name" value="MA"/>
    <property type="match status" value="1"/>
</dbReference>
<dbReference type="InterPro" id="IPR051310">
    <property type="entry name" value="MCP_chemotaxis"/>
</dbReference>
<feature type="region of interest" description="Disordered" evidence="5">
    <location>
        <begin position="526"/>
        <end position="545"/>
    </location>
</feature>
<evidence type="ECO:0000256" key="4">
    <source>
        <dbReference type="PROSITE-ProRule" id="PRU00284"/>
    </source>
</evidence>
<dbReference type="PANTHER" id="PTHR43531:SF14">
    <property type="entry name" value="METHYL-ACCEPTING CHEMOTAXIS PROTEIN I-RELATED"/>
    <property type="match status" value="1"/>
</dbReference>
<sequence length="601" mass="62649">MQLDNVSVSRKLWGAFLALMLAMLVISGVQQYRANASMANAMDEVVHIDERIATAVRWRGATEIAVNMVMGAAVTSDSVLAEQYNAKVKAIIGDINKLQEKVVAEATAPDEKAAVDKVLVARKAVLAATAKTWDLKGAGDVAATQAFADDQFAPLIAGYLKDQDAFVETLRQHGAAVRAEALSRRTSYVIQGLVAATVLMAVFLLLAWKLVRSITVPLAQAGELIDAIAAGDLTRELHPTRKDEFGHMLRALSGMTEKLRSVVGDVRTGVEAVSLASSEIATGNQDLSARTEQSASNLQQTAASMEQLTTTVTQSADTARQANQLAANAAKAATRGGEVVGQVVSSMEEISQSARKIADIIGVIDGIAFQTNILALNAAVEAARAGEQGRGFAVVASEVRSLAGRSAEAAKEIKQLIGTSVANVETGSRQVTEAGQSMEEIVASVHRVSDLIGEITASSTEQRDGIAQVNQAVTQLDQMTQQNAALVEQSTAAATALRDQAQHLTGVVSVFNVGAVALTPARAPLHRSAPAPARPAALRAAPAPRKLGAAPAARAAVAGPEKTKTGTATGAYRAPVVPAARIAAPAKRQAAAVAEGDWESF</sequence>
<comment type="subcellular location">
    <subcellularLocation>
        <location evidence="1">Membrane</location>
    </subcellularLocation>
</comment>
<dbReference type="CDD" id="cd19411">
    <property type="entry name" value="MCP2201-like_sensor"/>
    <property type="match status" value="1"/>
</dbReference>
<dbReference type="InterPro" id="IPR004089">
    <property type="entry name" value="MCPsignal_dom"/>
</dbReference>
<dbReference type="InterPro" id="IPR047347">
    <property type="entry name" value="YvaQ-like_sensor"/>
</dbReference>
<dbReference type="CDD" id="cd11386">
    <property type="entry name" value="MCP_signal"/>
    <property type="match status" value="1"/>
</dbReference>
<keyword evidence="6" id="KW-0472">Membrane</keyword>
<keyword evidence="10" id="KW-1185">Reference proteome</keyword>